<dbReference type="AlphaFoldDB" id="A0A0U1KXQ1"/>
<accession>A0A0U1KXQ1</accession>
<feature type="domain" description="ATPase RavA-like AAA lid" evidence="1">
    <location>
        <begin position="218"/>
        <end position="286"/>
    </location>
</feature>
<protein>
    <submittedName>
        <fullName evidence="3">Putative 2-component regulator</fullName>
    </submittedName>
</protein>
<name>A0A0U1KXQ1_9FIRM</name>
<evidence type="ECO:0000313" key="3">
    <source>
        <dbReference type="EMBL" id="CQR72207.1"/>
    </source>
</evidence>
<keyword evidence="4" id="KW-1185">Reference proteome</keyword>
<gene>
    <name evidence="3" type="ORF">SpAn4DRAFT_5096</name>
</gene>
<feature type="domain" description="MoxR" evidence="2">
    <location>
        <begin position="6"/>
        <end position="188"/>
    </location>
</feature>
<dbReference type="Gene3D" id="3.40.50.300">
    <property type="entry name" value="P-loop containing nucleotide triphosphate hydrolases"/>
    <property type="match status" value="1"/>
</dbReference>
<organism evidence="3 4">
    <name type="scientific">Sporomusa ovata</name>
    <dbReference type="NCBI Taxonomy" id="2378"/>
    <lineage>
        <taxon>Bacteria</taxon>
        <taxon>Bacillati</taxon>
        <taxon>Bacillota</taxon>
        <taxon>Negativicutes</taxon>
        <taxon>Selenomonadales</taxon>
        <taxon>Sporomusaceae</taxon>
        <taxon>Sporomusa</taxon>
    </lineage>
</organism>
<evidence type="ECO:0000313" key="4">
    <source>
        <dbReference type="Proteomes" id="UP000049855"/>
    </source>
</evidence>
<dbReference type="Proteomes" id="UP000049855">
    <property type="component" value="Unassembled WGS sequence"/>
</dbReference>
<proteinExistence type="predicted"/>
<dbReference type="RefSeq" id="WP_021166845.1">
    <property type="nucleotide sequence ID" value="NZ_CTRP01000009.1"/>
</dbReference>
<dbReference type="InterPro" id="IPR045427">
    <property type="entry name" value="MoxR"/>
</dbReference>
<dbReference type="InterPro" id="IPR027417">
    <property type="entry name" value="P-loop_NTPase"/>
</dbReference>
<sequence length="377" mass="41756">MIHKKLLKLETELNGCFLEREEIVRGLLVTAVAKGNLLILGAPGAAKTAIAEALSKQLGGNFFSRLLTKVSAPEELFGPLSLKALENDQYKRVTAGKLPKADVAVIDEVFKCNSAVLNTLLPIMNERVYFDDSSTPKPIPLQVLVGLSNELPDGGVNGELAALWDRFDLKYTVDYVKDERNFAAMLKLSTNKPSTTITLQELQSAQQQAAQVNISDDTINALARLWKELKSQGFMISDRRFRNSLRFLKAHAWMEGRVQVAEDDIIILSNMLWTEPELIKQTKKIVMGFANPLTVKANEIFDGAFELSAKLKETPDGTERTALAAEANHKFKVAQKMLDGLLKQAKSEGKATAKIVERLAQIKEMNENVVNTYLLGI</sequence>
<dbReference type="PANTHER" id="PTHR32204">
    <property type="entry name" value="ATPASE RAVA"/>
    <property type="match status" value="1"/>
</dbReference>
<reference evidence="4" key="1">
    <citation type="submission" date="2015-03" db="EMBL/GenBank/DDBJ databases">
        <authorList>
            <person name="Nijsse Bart"/>
        </authorList>
    </citation>
    <scope>NUCLEOTIDE SEQUENCE [LARGE SCALE GENOMIC DNA]</scope>
</reference>
<dbReference type="InterPro" id="IPR050513">
    <property type="entry name" value="RavA_ATPases"/>
</dbReference>
<dbReference type="SUPFAM" id="SSF52540">
    <property type="entry name" value="P-loop containing nucleoside triphosphate hydrolases"/>
    <property type="match status" value="1"/>
</dbReference>
<dbReference type="Pfam" id="PF20030">
    <property type="entry name" value="bpMoxR"/>
    <property type="match status" value="1"/>
</dbReference>
<dbReference type="Pfam" id="PF17868">
    <property type="entry name" value="AAA_lid_8"/>
    <property type="match status" value="1"/>
</dbReference>
<evidence type="ECO:0000259" key="2">
    <source>
        <dbReference type="Pfam" id="PF20030"/>
    </source>
</evidence>
<dbReference type="InterPro" id="IPR041538">
    <property type="entry name" value="RavA-like_AAA_lid"/>
</dbReference>
<dbReference type="EMBL" id="CTRP01000009">
    <property type="protein sequence ID" value="CQR72207.1"/>
    <property type="molecule type" value="Genomic_DNA"/>
</dbReference>
<dbReference type="PANTHER" id="PTHR32204:SF0">
    <property type="entry name" value="ATPASE RAVA"/>
    <property type="match status" value="1"/>
</dbReference>
<evidence type="ECO:0000259" key="1">
    <source>
        <dbReference type="Pfam" id="PF17868"/>
    </source>
</evidence>